<protein>
    <submittedName>
        <fullName evidence="2">GNAT family N-acetyltransferase</fullName>
    </submittedName>
</protein>
<evidence type="ECO:0000313" key="2">
    <source>
        <dbReference type="EMBL" id="MCW1914902.1"/>
    </source>
</evidence>
<sequence>MIPADEGLLYQLRPATDGDLAFMRVLYGQTREDELAVTGWEREQKEVFIDHQFSAQTAHYHLHMPGAQWHIITLAGEDAGRLVLDHRKGEHRIVDITLHSGFRGRGTGTAILRDLQASAAAAGCSLSIHVEHQNPARQLYERLGFEAKPGDSEVYQLMEWRSC</sequence>
<dbReference type="Gene3D" id="3.40.630.30">
    <property type="match status" value="1"/>
</dbReference>
<feature type="domain" description="N-acetyltransferase" evidence="1">
    <location>
        <begin position="10"/>
        <end position="163"/>
    </location>
</feature>
<evidence type="ECO:0000313" key="3">
    <source>
        <dbReference type="Proteomes" id="UP001165653"/>
    </source>
</evidence>
<dbReference type="InterPro" id="IPR016181">
    <property type="entry name" value="Acyl_CoA_acyltransferase"/>
</dbReference>
<dbReference type="SUPFAM" id="SSF55729">
    <property type="entry name" value="Acyl-CoA N-acyltransferases (Nat)"/>
    <property type="match status" value="1"/>
</dbReference>
<evidence type="ECO:0000259" key="1">
    <source>
        <dbReference type="PROSITE" id="PS51186"/>
    </source>
</evidence>
<dbReference type="EMBL" id="JAPDDR010000007">
    <property type="protein sequence ID" value="MCW1914902.1"/>
    <property type="molecule type" value="Genomic_DNA"/>
</dbReference>
<dbReference type="Proteomes" id="UP001165653">
    <property type="component" value="Unassembled WGS sequence"/>
</dbReference>
<dbReference type="InterPro" id="IPR000182">
    <property type="entry name" value="GNAT_dom"/>
</dbReference>
<dbReference type="RefSeq" id="WP_264514438.1">
    <property type="nucleotide sequence ID" value="NZ_JAPDDR010000007.1"/>
</dbReference>
<organism evidence="2 3">
    <name type="scientific">Luteolibacter rhizosphaerae</name>
    <dbReference type="NCBI Taxonomy" id="2989719"/>
    <lineage>
        <taxon>Bacteria</taxon>
        <taxon>Pseudomonadati</taxon>
        <taxon>Verrucomicrobiota</taxon>
        <taxon>Verrucomicrobiia</taxon>
        <taxon>Verrucomicrobiales</taxon>
        <taxon>Verrucomicrobiaceae</taxon>
        <taxon>Luteolibacter</taxon>
    </lineage>
</organism>
<keyword evidence="3" id="KW-1185">Reference proteome</keyword>
<reference evidence="2" key="1">
    <citation type="submission" date="2022-10" db="EMBL/GenBank/DDBJ databases">
        <title>Luteolibacter sp. GHJ8, whole genome shotgun sequencing project.</title>
        <authorList>
            <person name="Zhao G."/>
            <person name="Shen L."/>
        </authorList>
    </citation>
    <scope>NUCLEOTIDE SEQUENCE</scope>
    <source>
        <strain evidence="2">GHJ8</strain>
    </source>
</reference>
<name>A0ABT3G4Z5_9BACT</name>
<gene>
    <name evidence="2" type="ORF">OJ996_15040</name>
</gene>
<proteinExistence type="predicted"/>
<dbReference type="PROSITE" id="PS51186">
    <property type="entry name" value="GNAT"/>
    <property type="match status" value="1"/>
</dbReference>
<comment type="caution">
    <text evidence="2">The sequence shown here is derived from an EMBL/GenBank/DDBJ whole genome shotgun (WGS) entry which is preliminary data.</text>
</comment>
<accession>A0ABT3G4Z5</accession>
<dbReference type="Pfam" id="PF13673">
    <property type="entry name" value="Acetyltransf_10"/>
    <property type="match status" value="1"/>
</dbReference>